<evidence type="ECO:0000313" key="2">
    <source>
        <dbReference type="Proteomes" id="UP001597033"/>
    </source>
</evidence>
<proteinExistence type="predicted"/>
<dbReference type="SUPFAM" id="SSF52540">
    <property type="entry name" value="P-loop containing nucleoside triphosphate hydrolases"/>
    <property type="match status" value="1"/>
</dbReference>
<protein>
    <submittedName>
        <fullName evidence="1">ATP-binding protein</fullName>
    </submittedName>
</protein>
<name>A0ABW3LWH5_9GAMM</name>
<evidence type="ECO:0000313" key="1">
    <source>
        <dbReference type="EMBL" id="MFD1041962.1"/>
    </source>
</evidence>
<gene>
    <name evidence="1" type="ORF">ACFQ2N_06330</name>
</gene>
<dbReference type="Proteomes" id="UP001597033">
    <property type="component" value="Unassembled WGS sequence"/>
</dbReference>
<keyword evidence="1" id="KW-0547">Nucleotide-binding</keyword>
<keyword evidence="1" id="KW-0067">ATP-binding</keyword>
<dbReference type="RefSeq" id="WP_162375456.1">
    <property type="nucleotide sequence ID" value="NZ_JBHTKN010000003.1"/>
</dbReference>
<dbReference type="InterPro" id="IPR027417">
    <property type="entry name" value="P-loop_NTPase"/>
</dbReference>
<keyword evidence="2" id="KW-1185">Reference proteome</keyword>
<accession>A0ABW3LWH5</accession>
<sequence>MTLETHPLNRRVRPNIITRPQDRLAQDLGLALMYGRPSFRIIGSGRAGKTTAARILELTLKWRPYNIGFLRMVAGSPDRHTEGNFLREMVLGMGLKGARNANAQDSTARIIRAVEEEAGRADADLVIIVVESAELLTLEDYEHIAKVHNHFNGSLSLFFLFVCQNDNKRGGADDLASLAPPHIYGRYFVDRHVFTGLLWEIPEYDKDQQDACDVALALREYDQGLRHPHVDSPSASETFATRAFANGWRLEQERDPILAEIKLLCAQEELAVPSDWLMVSFEVFVYHVLVHVAGDRPDFTGLTRDDIRSGLRASAFAFFEHARQRVRK</sequence>
<organism evidence="1 2">
    <name type="scientific">Pseudoxanthomonas kaohsiungensis</name>
    <dbReference type="NCBI Taxonomy" id="283923"/>
    <lineage>
        <taxon>Bacteria</taxon>
        <taxon>Pseudomonadati</taxon>
        <taxon>Pseudomonadota</taxon>
        <taxon>Gammaproteobacteria</taxon>
        <taxon>Lysobacterales</taxon>
        <taxon>Lysobacteraceae</taxon>
        <taxon>Pseudoxanthomonas</taxon>
    </lineage>
</organism>
<dbReference type="GO" id="GO:0005524">
    <property type="term" value="F:ATP binding"/>
    <property type="evidence" value="ECO:0007669"/>
    <property type="project" value="UniProtKB-KW"/>
</dbReference>
<reference evidence="2" key="1">
    <citation type="journal article" date="2019" name="Int. J. Syst. Evol. Microbiol.">
        <title>The Global Catalogue of Microorganisms (GCM) 10K type strain sequencing project: providing services to taxonomists for standard genome sequencing and annotation.</title>
        <authorList>
            <consortium name="The Broad Institute Genomics Platform"/>
            <consortium name="The Broad Institute Genome Sequencing Center for Infectious Disease"/>
            <person name="Wu L."/>
            <person name="Ma J."/>
        </authorList>
    </citation>
    <scope>NUCLEOTIDE SEQUENCE [LARGE SCALE GENOMIC DNA]</scope>
    <source>
        <strain evidence="2">CCUG 55854</strain>
    </source>
</reference>
<dbReference type="EMBL" id="JBHTKN010000003">
    <property type="protein sequence ID" value="MFD1041962.1"/>
    <property type="molecule type" value="Genomic_DNA"/>
</dbReference>
<comment type="caution">
    <text evidence="1">The sequence shown here is derived from an EMBL/GenBank/DDBJ whole genome shotgun (WGS) entry which is preliminary data.</text>
</comment>